<evidence type="ECO:0000256" key="1">
    <source>
        <dbReference type="ARBA" id="ARBA00022801"/>
    </source>
</evidence>
<dbReference type="InterPro" id="IPR050300">
    <property type="entry name" value="GDXG_lipolytic_enzyme"/>
</dbReference>
<dbReference type="SUPFAM" id="SSF53474">
    <property type="entry name" value="alpha/beta-Hydrolases"/>
    <property type="match status" value="1"/>
</dbReference>
<evidence type="ECO:0000259" key="2">
    <source>
        <dbReference type="Pfam" id="PF07859"/>
    </source>
</evidence>
<dbReference type="Pfam" id="PF07859">
    <property type="entry name" value="Abhydrolase_3"/>
    <property type="match status" value="1"/>
</dbReference>
<dbReference type="AlphaFoldDB" id="A0A1I6GSS2"/>
<feature type="domain" description="Alpha/beta hydrolase fold-3" evidence="2">
    <location>
        <begin position="63"/>
        <end position="171"/>
    </location>
</feature>
<dbReference type="GO" id="GO:0016787">
    <property type="term" value="F:hydrolase activity"/>
    <property type="evidence" value="ECO:0007669"/>
    <property type="project" value="UniProtKB-KW"/>
</dbReference>
<evidence type="ECO:0000313" key="4">
    <source>
        <dbReference type="Proteomes" id="UP000199478"/>
    </source>
</evidence>
<dbReference type="InterPro" id="IPR013094">
    <property type="entry name" value="AB_hydrolase_3"/>
</dbReference>
<dbReference type="STRING" id="390270.SAMN04488005_2117"/>
<dbReference type="EMBL" id="FOYP01000001">
    <property type="protein sequence ID" value="SFR45228.1"/>
    <property type="molecule type" value="Genomic_DNA"/>
</dbReference>
<dbReference type="PANTHER" id="PTHR48081:SF33">
    <property type="entry name" value="KYNURENINE FORMAMIDASE"/>
    <property type="match status" value="1"/>
</dbReference>
<reference evidence="4" key="1">
    <citation type="submission" date="2016-10" db="EMBL/GenBank/DDBJ databases">
        <authorList>
            <person name="Varghese N."/>
            <person name="Submissions S."/>
        </authorList>
    </citation>
    <scope>NUCLEOTIDE SEQUENCE [LARGE SCALE GENOMIC DNA]</scope>
    <source>
        <strain evidence="4">DSM 26879</strain>
    </source>
</reference>
<evidence type="ECO:0000313" key="3">
    <source>
        <dbReference type="EMBL" id="SFR45228.1"/>
    </source>
</evidence>
<dbReference type="Gene3D" id="3.40.50.1820">
    <property type="entry name" value="alpha/beta hydrolase"/>
    <property type="match status" value="1"/>
</dbReference>
<name>A0A1I6GSS2_9RHOB</name>
<dbReference type="RefSeq" id="WP_090199691.1">
    <property type="nucleotide sequence ID" value="NZ_FOYP01000001.1"/>
</dbReference>
<organism evidence="3 4">
    <name type="scientific">Yoonia tamlensis</name>
    <dbReference type="NCBI Taxonomy" id="390270"/>
    <lineage>
        <taxon>Bacteria</taxon>
        <taxon>Pseudomonadati</taxon>
        <taxon>Pseudomonadota</taxon>
        <taxon>Alphaproteobacteria</taxon>
        <taxon>Rhodobacterales</taxon>
        <taxon>Paracoccaceae</taxon>
        <taxon>Yoonia</taxon>
    </lineage>
</organism>
<dbReference type="OrthoDB" id="9771666at2"/>
<protein>
    <submittedName>
        <fullName evidence="3">Alpha/beta hydrolase family protein</fullName>
    </submittedName>
</protein>
<accession>A0A1I6GSS2</accession>
<dbReference type="PANTHER" id="PTHR48081">
    <property type="entry name" value="AB HYDROLASE SUPERFAMILY PROTEIN C4A8.06C"/>
    <property type="match status" value="1"/>
</dbReference>
<dbReference type="Proteomes" id="UP000199478">
    <property type="component" value="Unassembled WGS sequence"/>
</dbReference>
<gene>
    <name evidence="3" type="ORF">SAMN04488005_2117</name>
</gene>
<keyword evidence="1 3" id="KW-0378">Hydrolase</keyword>
<sequence length="266" mass="28723">MEFDDAFANAAYIADGARYPDKWAAQAAQFRASARHEPDIPYGAGARLRFDLFHPVRPARGVVVFVHGGYWRMFDKSYWSHLAAGPLALGWAVAIPSYDLCPQATITQIGDQIASAVSVVAQRVSGPIRLTGHSAGAQLVARIGAIGPNAAWKSRLTGVFPISPVADLTPLCRTTMNADLGLDAQEAHAQSPLNMPAPACKVEIWVGADERPVFIEQSQYLAKYWGCGLILEHGKHHFNIIEGLSDPIGALTRAVCYEEIHVAPIG</sequence>
<dbReference type="InterPro" id="IPR029058">
    <property type="entry name" value="AB_hydrolase_fold"/>
</dbReference>
<proteinExistence type="predicted"/>
<keyword evidence="4" id="KW-1185">Reference proteome</keyword>